<comment type="caution">
    <text evidence="3">The sequence shown here is derived from an EMBL/GenBank/DDBJ whole genome shotgun (WGS) entry which is preliminary data.</text>
</comment>
<accession>A0A8B6GN38</accession>
<protein>
    <submittedName>
        <fullName evidence="3">Angiomotin</fullName>
    </submittedName>
</protein>
<dbReference type="PANTHER" id="PTHR14826">
    <property type="entry name" value="ANGIOMOTIN"/>
    <property type="match status" value="1"/>
</dbReference>
<feature type="region of interest" description="Disordered" evidence="1">
    <location>
        <begin position="107"/>
        <end position="127"/>
    </location>
</feature>
<evidence type="ECO:0000313" key="4">
    <source>
        <dbReference type="Proteomes" id="UP000596742"/>
    </source>
</evidence>
<gene>
    <name evidence="3" type="ORF">MGAL_10B029920</name>
</gene>
<sequence>MLHIHDDFRRIQPIPVGFEVGTEYLEENALRQFSLQNMYSSSSDSINTMELENEKREKLRQMEEIIYNKQQMQDLEAKVKALQTQLAEKDAMIRVFQRSPMMRSSSVHTLSCSPQHSPRPSMTSSLSRQFDMPSSIYATIRHNKTGSTSALETGRAMSLDDDLKDKFDSIHLENKDDSSEEEGEKVWQV</sequence>
<dbReference type="GO" id="GO:0005886">
    <property type="term" value="C:plasma membrane"/>
    <property type="evidence" value="ECO:0007669"/>
    <property type="project" value="TreeGrafter"/>
</dbReference>
<dbReference type="GO" id="GO:0030334">
    <property type="term" value="P:regulation of cell migration"/>
    <property type="evidence" value="ECO:0007669"/>
    <property type="project" value="TreeGrafter"/>
</dbReference>
<dbReference type="Pfam" id="PF12240">
    <property type="entry name" value="Angiomotin_C"/>
    <property type="match status" value="1"/>
</dbReference>
<proteinExistence type="predicted"/>
<dbReference type="InterPro" id="IPR051747">
    <property type="entry name" value="Angiomotin-like"/>
</dbReference>
<dbReference type="GO" id="GO:0031410">
    <property type="term" value="C:cytoplasmic vesicle"/>
    <property type="evidence" value="ECO:0007669"/>
    <property type="project" value="TreeGrafter"/>
</dbReference>
<keyword evidence="4" id="KW-1185">Reference proteome</keyword>
<dbReference type="InterPro" id="IPR024646">
    <property type="entry name" value="Angiomotin_C"/>
</dbReference>
<reference evidence="3" key="1">
    <citation type="submission" date="2018-11" db="EMBL/GenBank/DDBJ databases">
        <authorList>
            <person name="Alioto T."/>
            <person name="Alioto T."/>
        </authorList>
    </citation>
    <scope>NUCLEOTIDE SEQUENCE</scope>
</reference>
<dbReference type="GO" id="GO:0005923">
    <property type="term" value="C:bicellular tight junction"/>
    <property type="evidence" value="ECO:0007669"/>
    <property type="project" value="TreeGrafter"/>
</dbReference>
<dbReference type="GO" id="GO:0030036">
    <property type="term" value="P:actin cytoskeleton organization"/>
    <property type="evidence" value="ECO:0007669"/>
    <property type="project" value="TreeGrafter"/>
</dbReference>
<dbReference type="AlphaFoldDB" id="A0A8B6GN38"/>
<organism evidence="3 4">
    <name type="scientific">Mytilus galloprovincialis</name>
    <name type="common">Mediterranean mussel</name>
    <dbReference type="NCBI Taxonomy" id="29158"/>
    <lineage>
        <taxon>Eukaryota</taxon>
        <taxon>Metazoa</taxon>
        <taxon>Spiralia</taxon>
        <taxon>Lophotrochozoa</taxon>
        <taxon>Mollusca</taxon>
        <taxon>Bivalvia</taxon>
        <taxon>Autobranchia</taxon>
        <taxon>Pteriomorphia</taxon>
        <taxon>Mytilida</taxon>
        <taxon>Mytiloidea</taxon>
        <taxon>Mytilidae</taxon>
        <taxon>Mytilinae</taxon>
        <taxon>Mytilus</taxon>
    </lineage>
</organism>
<dbReference type="EMBL" id="UYJE01008708">
    <property type="protein sequence ID" value="VDI66345.1"/>
    <property type="molecule type" value="Genomic_DNA"/>
</dbReference>
<dbReference type="PANTHER" id="PTHR14826:SF14">
    <property type="entry name" value="ANGIOMOTIN_C DOMAIN-CONTAINING PROTEIN"/>
    <property type="match status" value="1"/>
</dbReference>
<evidence type="ECO:0000256" key="1">
    <source>
        <dbReference type="SAM" id="MobiDB-lite"/>
    </source>
</evidence>
<evidence type="ECO:0000313" key="3">
    <source>
        <dbReference type="EMBL" id="VDI66345.1"/>
    </source>
</evidence>
<dbReference type="OrthoDB" id="5974715at2759"/>
<feature type="domain" description="Angiomotin C-terminal" evidence="2">
    <location>
        <begin position="23"/>
        <end position="117"/>
    </location>
</feature>
<name>A0A8B6GN38_MYTGA</name>
<evidence type="ECO:0000259" key="2">
    <source>
        <dbReference type="Pfam" id="PF12240"/>
    </source>
</evidence>
<dbReference type="Proteomes" id="UP000596742">
    <property type="component" value="Unassembled WGS sequence"/>
</dbReference>